<dbReference type="GO" id="GO:0016020">
    <property type="term" value="C:membrane"/>
    <property type="evidence" value="ECO:0007669"/>
    <property type="project" value="TreeGrafter"/>
</dbReference>
<keyword evidence="3 6" id="KW-0518">Myosin</keyword>
<dbReference type="PROSITE" id="PS51456">
    <property type="entry name" value="MYOSIN_MOTOR"/>
    <property type="match status" value="1"/>
</dbReference>
<evidence type="ECO:0000256" key="2">
    <source>
        <dbReference type="ARBA" id="ARBA00022840"/>
    </source>
</evidence>
<accession>A0A6F9DMF7</accession>
<dbReference type="AlphaFoldDB" id="A0A6F9DMF7"/>
<dbReference type="GO" id="GO:0051015">
    <property type="term" value="F:actin filament binding"/>
    <property type="evidence" value="ECO:0007669"/>
    <property type="project" value="TreeGrafter"/>
</dbReference>
<dbReference type="GO" id="GO:0005737">
    <property type="term" value="C:cytoplasm"/>
    <property type="evidence" value="ECO:0007669"/>
    <property type="project" value="TreeGrafter"/>
</dbReference>
<dbReference type="InterPro" id="IPR036961">
    <property type="entry name" value="Kinesin_motor_dom_sf"/>
</dbReference>
<dbReference type="Pfam" id="PF00063">
    <property type="entry name" value="Myosin_head"/>
    <property type="match status" value="1"/>
</dbReference>
<dbReference type="GO" id="GO:0005524">
    <property type="term" value="F:ATP binding"/>
    <property type="evidence" value="ECO:0007669"/>
    <property type="project" value="UniProtKB-UniRule"/>
</dbReference>
<evidence type="ECO:0000313" key="8">
    <source>
        <dbReference type="EMBL" id="CAB3264153.1"/>
    </source>
</evidence>
<keyword evidence="1 6" id="KW-0547">Nucleotide-binding</keyword>
<dbReference type="CDD" id="cd00124">
    <property type="entry name" value="MYSc"/>
    <property type="match status" value="1"/>
</dbReference>
<reference evidence="8" key="1">
    <citation type="submission" date="2020-04" db="EMBL/GenBank/DDBJ databases">
        <authorList>
            <person name="Neveu A P."/>
        </authorList>
    </citation>
    <scope>NUCLEOTIDE SEQUENCE</scope>
    <source>
        <tissue evidence="8">Whole embryo</tissue>
    </source>
</reference>
<dbReference type="InterPro" id="IPR027417">
    <property type="entry name" value="P-loop_NTPase"/>
</dbReference>
<gene>
    <name evidence="8" type="primary">Myo19</name>
</gene>
<dbReference type="Gene3D" id="1.10.10.820">
    <property type="match status" value="1"/>
</dbReference>
<dbReference type="GO" id="GO:0000146">
    <property type="term" value="F:microfilament motor activity"/>
    <property type="evidence" value="ECO:0007669"/>
    <property type="project" value="TreeGrafter"/>
</dbReference>
<feature type="binding site" evidence="6">
    <location>
        <begin position="168"/>
        <end position="175"/>
    </location>
    <ligand>
        <name>ATP</name>
        <dbReference type="ChEBI" id="CHEBI:30616"/>
    </ligand>
</feature>
<proteinExistence type="evidence at transcript level"/>
<dbReference type="GO" id="GO:0016459">
    <property type="term" value="C:myosin complex"/>
    <property type="evidence" value="ECO:0007669"/>
    <property type="project" value="UniProtKB-KW"/>
</dbReference>
<dbReference type="Gene3D" id="3.40.850.10">
    <property type="entry name" value="Kinesin motor domain"/>
    <property type="match status" value="1"/>
</dbReference>
<evidence type="ECO:0000256" key="3">
    <source>
        <dbReference type="ARBA" id="ARBA00023123"/>
    </source>
</evidence>
<dbReference type="GO" id="GO:0007015">
    <property type="term" value="P:actin filament organization"/>
    <property type="evidence" value="ECO:0007669"/>
    <property type="project" value="TreeGrafter"/>
</dbReference>
<organism evidence="8">
    <name type="scientific">Phallusia mammillata</name>
    <dbReference type="NCBI Taxonomy" id="59560"/>
    <lineage>
        <taxon>Eukaryota</taxon>
        <taxon>Metazoa</taxon>
        <taxon>Chordata</taxon>
        <taxon>Tunicata</taxon>
        <taxon>Ascidiacea</taxon>
        <taxon>Phlebobranchia</taxon>
        <taxon>Ascidiidae</taxon>
        <taxon>Phallusia</taxon>
    </lineage>
</organism>
<dbReference type="CDD" id="cd20384">
    <property type="entry name" value="Tudor_ZGPAT"/>
    <property type="match status" value="1"/>
</dbReference>
<feature type="region of interest" description="Actin-binding" evidence="6">
    <location>
        <begin position="683"/>
        <end position="705"/>
    </location>
</feature>
<dbReference type="SMART" id="SM00242">
    <property type="entry name" value="MYSc"/>
    <property type="match status" value="1"/>
</dbReference>
<evidence type="ECO:0000256" key="4">
    <source>
        <dbReference type="ARBA" id="ARBA00023175"/>
    </source>
</evidence>
<evidence type="ECO:0000256" key="1">
    <source>
        <dbReference type="ARBA" id="ARBA00022741"/>
    </source>
</evidence>
<keyword evidence="4 6" id="KW-0505">Motor protein</keyword>
<evidence type="ECO:0000256" key="5">
    <source>
        <dbReference type="ARBA" id="ARBA00023203"/>
    </source>
</evidence>
<dbReference type="PANTHER" id="PTHR13140">
    <property type="entry name" value="MYOSIN"/>
    <property type="match status" value="1"/>
</dbReference>
<comment type="similarity">
    <text evidence="6">Belongs to the TRAFAC class myosin-kinesin ATPase superfamily. Myosin family.</text>
</comment>
<sequence length="1034" mass="118703">MEMTLQEGIWVWAKHTSDVWTPVRVVEVCQNGEYVVGTLSSEKQHISKRDIHSIASWNCFDEVMQTEYFHSDLSKMTSLTTPAVLYSLREMYHCGVFYRKLGAGTVLAINPFQEVDEMFSRKMIHAYHGASTAELSAMPAHVFSVVEKARRDMLDSMGQSNQSIIISGESGAGKTWTVSCLMHYLTYVGIDSNNNEETESCQPVCSSPFDMSFTTHHQIEKRILSSNPILEAFGNAATPRNHNSSRFGKYIQLQYNRSGNIIGATLQIYLLEKTRVARKNENEQTFHIFYQMLHGSTVEQKMKWCFLENNDGPEKKNLNTNSNVSPKEFLFTMEKNSELLKEGNENFMETPSAFKVTQSAMSAIGISSETQMEIFTVLASIMHLGKVALEGNDNFNDPCLPTKSCQKHLKYAACLMTVPINNLVQAISVRNIEAGKLRKSKRRSIVKKACTQQECEARLEALKKSVYEMIFHWVVDQIVSDISAPQDETSSFIGLLDIYGFESFKQNALEQLCINYANEKLQHYYVDNFLKLQQEELRSDEISWDISELVDKIACLKVLESPHSSLFALLNEECRLNRSTNPVQLMNRIFQSFPQNTYVRKSNLTVPCFVVSHYAGKVGYTTDQLIPKNKDELPPEVVDLLLNSGNVFLRSLVRERYPECKVVHQPKRGKGNQTVLIQFKRSLDDLLKTMATTNCHYIRCIKPNQQLVPKKFDSPHVVDQLKSSGIVETIQICGYFLPYKMSYQQFCSQFSFLLKRKALKVAFQNPEDFSRILVESLLLSYDTLEMSKCCQYGKTKIFLSADLYEILHKERVKVVSQSVKKMASWWRAILQRRLCRAQRKELIFRRVAAATLFQRVWREKQALRHLARCRKQMLFQQNVAARKIQDAWQKYRSLCTKINFQYTVTTDQPIKDNLVVHVGESDEEQSLLSISCTSVKYASVQLIDKSGDFTRRFTSTDRLQISQSFLLHSWVSVFFPGILPVTKYLRNIHLLPMELIRCLTYEKYSCASLWPKADAKWTPVSPILPYANVIPKSL</sequence>
<dbReference type="Gene3D" id="1.20.58.530">
    <property type="match status" value="1"/>
</dbReference>
<dbReference type="PANTHER" id="PTHR13140:SF289">
    <property type="entry name" value="UNCONVENTIONAL MYOSIN-XIX"/>
    <property type="match status" value="1"/>
</dbReference>
<name>A0A6F9DMF7_9ASCI</name>
<evidence type="ECO:0000259" key="7">
    <source>
        <dbReference type="PROSITE" id="PS51456"/>
    </source>
</evidence>
<keyword evidence="5 6" id="KW-0009">Actin-binding</keyword>
<dbReference type="SUPFAM" id="SSF52540">
    <property type="entry name" value="P-loop containing nucleoside triphosphate hydrolases"/>
    <property type="match status" value="1"/>
</dbReference>
<dbReference type="EMBL" id="LR788291">
    <property type="protein sequence ID" value="CAB3264153.1"/>
    <property type="molecule type" value="mRNA"/>
</dbReference>
<feature type="domain" description="Myosin motor" evidence="7">
    <location>
        <begin position="68"/>
        <end position="812"/>
    </location>
</feature>
<protein>
    <submittedName>
        <fullName evidence="8">Unconventional myosin-XIX</fullName>
    </submittedName>
</protein>
<dbReference type="PRINTS" id="PR00193">
    <property type="entry name" value="MYOSINHEAVY"/>
</dbReference>
<dbReference type="InterPro" id="IPR001609">
    <property type="entry name" value="Myosin_head_motor_dom-like"/>
</dbReference>
<evidence type="ECO:0000256" key="6">
    <source>
        <dbReference type="PROSITE-ProRule" id="PRU00782"/>
    </source>
</evidence>
<keyword evidence="2 6" id="KW-0067">ATP-binding</keyword>
<dbReference type="Gene3D" id="1.20.5.4820">
    <property type="match status" value="1"/>
</dbReference>
<dbReference type="Gene3D" id="1.20.120.720">
    <property type="entry name" value="Myosin VI head, motor domain, U50 subdomain"/>
    <property type="match status" value="1"/>
</dbReference>